<protein>
    <submittedName>
        <fullName evidence="5">EfeM/EfeO family lipoprotein</fullName>
    </submittedName>
</protein>
<dbReference type="InterPro" id="IPR034981">
    <property type="entry name" value="Imelysin-like_EfeO/Algp7"/>
</dbReference>
<keyword evidence="5" id="KW-0449">Lipoprotein</keyword>
<evidence type="ECO:0000256" key="2">
    <source>
        <dbReference type="ARBA" id="ARBA00005989"/>
    </source>
</evidence>
<evidence type="ECO:0000256" key="3">
    <source>
        <dbReference type="ARBA" id="ARBA00022729"/>
    </source>
</evidence>
<keyword evidence="3" id="KW-0732">Signal</keyword>
<dbReference type="GO" id="GO:0030313">
    <property type="term" value="C:cell envelope"/>
    <property type="evidence" value="ECO:0007669"/>
    <property type="project" value="UniProtKB-SubCell"/>
</dbReference>
<dbReference type="PANTHER" id="PTHR39192:SF1">
    <property type="entry name" value="IRON UPTAKE SYSTEM COMPONENT EFEO"/>
    <property type="match status" value="1"/>
</dbReference>
<evidence type="ECO:0000259" key="4">
    <source>
        <dbReference type="Pfam" id="PF09375"/>
    </source>
</evidence>
<dbReference type="InterPro" id="IPR018976">
    <property type="entry name" value="Imelysin-like"/>
</dbReference>
<dbReference type="EMBL" id="NHSJ01000129">
    <property type="protein sequence ID" value="PPQ26977.1"/>
    <property type="molecule type" value="Genomic_DNA"/>
</dbReference>
<sequence>MSRLFLATTCLAAVLASALALGANAAPASSADLAGPISDYKIWVAAEVDAMQSGAKAFTDAVRAGDLAKAKALYAPARMPYERIEPIAELFSDLDKSMDVRADDFARKEADPAFTGFHRLEYALFAKNSTEGMAPVADKLDADIVELKSRINGLTVPPNKVVGGAAALIEEVAKTKISGEEDRYSRTDLWDFAANVEGAKKIHELLHPLTTKANPKLVQRIDANFAKVEAVLAKYAVPTGGYESYEKLSKKDRTGVRGPVTALAEDLSKLRGTLGLD</sequence>
<name>A0A2S6MX92_9HYPH</name>
<dbReference type="PANTHER" id="PTHR39192">
    <property type="entry name" value="IRON UPTAKE SYSTEM COMPONENT EFEO"/>
    <property type="match status" value="1"/>
</dbReference>
<accession>A0A2S6MX92</accession>
<dbReference type="AlphaFoldDB" id="A0A2S6MX92"/>
<organism evidence="5 6">
    <name type="scientific">Rhodoblastus sphagnicola</name>
    <dbReference type="NCBI Taxonomy" id="333368"/>
    <lineage>
        <taxon>Bacteria</taxon>
        <taxon>Pseudomonadati</taxon>
        <taxon>Pseudomonadota</taxon>
        <taxon>Alphaproteobacteria</taxon>
        <taxon>Hyphomicrobiales</taxon>
        <taxon>Rhodoblastaceae</taxon>
        <taxon>Rhodoblastus</taxon>
    </lineage>
</organism>
<comment type="similarity">
    <text evidence="2">Belongs to the EfeM/EfeO family.</text>
</comment>
<dbReference type="CDD" id="cd14656">
    <property type="entry name" value="Imelysin-like_EfeO"/>
    <property type="match status" value="1"/>
</dbReference>
<dbReference type="NCBIfam" id="NF007697">
    <property type="entry name" value="PRK10378.1"/>
    <property type="match status" value="1"/>
</dbReference>
<keyword evidence="6" id="KW-1185">Reference proteome</keyword>
<dbReference type="Gene3D" id="1.20.1420.20">
    <property type="entry name" value="M75 peptidase, HXXE motif"/>
    <property type="match status" value="1"/>
</dbReference>
<evidence type="ECO:0000313" key="6">
    <source>
        <dbReference type="Proteomes" id="UP000239089"/>
    </source>
</evidence>
<proteinExistence type="inferred from homology"/>
<dbReference type="InterPro" id="IPR053377">
    <property type="entry name" value="Iron_uptake_EfeM/EfeO"/>
</dbReference>
<dbReference type="OrthoDB" id="7348379at2"/>
<evidence type="ECO:0000313" key="5">
    <source>
        <dbReference type="EMBL" id="PPQ26977.1"/>
    </source>
</evidence>
<comment type="caution">
    <text evidence="5">The sequence shown here is derived from an EMBL/GenBank/DDBJ whole genome shotgun (WGS) entry which is preliminary data.</text>
</comment>
<dbReference type="NCBIfam" id="NF041757">
    <property type="entry name" value="EfeO"/>
    <property type="match status" value="1"/>
</dbReference>
<gene>
    <name evidence="5" type="ORF">CCR94_21385</name>
</gene>
<dbReference type="Pfam" id="PF09375">
    <property type="entry name" value="Peptidase_M75"/>
    <property type="match status" value="1"/>
</dbReference>
<feature type="domain" description="Imelysin-like" evidence="4">
    <location>
        <begin position="38"/>
        <end position="269"/>
    </location>
</feature>
<evidence type="ECO:0000256" key="1">
    <source>
        <dbReference type="ARBA" id="ARBA00004196"/>
    </source>
</evidence>
<dbReference type="Proteomes" id="UP000239089">
    <property type="component" value="Unassembled WGS sequence"/>
</dbReference>
<dbReference type="InterPro" id="IPR038352">
    <property type="entry name" value="Imelysin_sf"/>
</dbReference>
<comment type="subcellular location">
    <subcellularLocation>
        <location evidence="1">Cell envelope</location>
    </subcellularLocation>
</comment>
<dbReference type="InterPro" id="IPR050894">
    <property type="entry name" value="EfeM/EfeO_iron_uptake"/>
</dbReference>
<dbReference type="RefSeq" id="WP_104510135.1">
    <property type="nucleotide sequence ID" value="NZ_JACIGC010000012.1"/>
</dbReference>
<reference evidence="5 6" key="1">
    <citation type="journal article" date="2018" name="Arch. Microbiol.">
        <title>New insights into the metabolic potential of the phototrophic purple bacterium Rhodopila globiformis DSM 161(T) from its draft genome sequence and evidence for a vanadium-dependent nitrogenase.</title>
        <authorList>
            <person name="Imhoff J.F."/>
            <person name="Rahn T."/>
            <person name="Kunzel S."/>
            <person name="Neulinger S.C."/>
        </authorList>
    </citation>
    <scope>NUCLEOTIDE SEQUENCE [LARGE SCALE GENOMIC DNA]</scope>
    <source>
        <strain evidence="5 6">DSM 16996</strain>
    </source>
</reference>